<dbReference type="AlphaFoldDB" id="A0A0P7BVS0"/>
<keyword evidence="1" id="KW-0175">Coiled coil</keyword>
<reference evidence="4 5" key="1">
    <citation type="submission" date="2015-09" db="EMBL/GenBank/DDBJ databases">
        <title>Draft genome of a European isolate of the apple canker pathogen Neonectria ditissima.</title>
        <authorList>
            <person name="Gomez-Cortecero A."/>
            <person name="Harrison R.J."/>
            <person name="Armitage A.D."/>
        </authorList>
    </citation>
    <scope>NUCLEOTIDE SEQUENCE [LARGE SCALE GENOMIC DNA]</scope>
    <source>
        <strain evidence="4 5">R09/05</strain>
    </source>
</reference>
<keyword evidence="3" id="KW-0472">Membrane</keyword>
<feature type="compositionally biased region" description="Polar residues" evidence="2">
    <location>
        <begin position="177"/>
        <end position="188"/>
    </location>
</feature>
<dbReference type="Proteomes" id="UP000050424">
    <property type="component" value="Unassembled WGS sequence"/>
</dbReference>
<feature type="region of interest" description="Disordered" evidence="2">
    <location>
        <begin position="1"/>
        <end position="109"/>
    </location>
</feature>
<name>A0A0P7BVS0_9HYPO</name>
<keyword evidence="5" id="KW-1185">Reference proteome</keyword>
<evidence type="ECO:0000256" key="3">
    <source>
        <dbReference type="SAM" id="Phobius"/>
    </source>
</evidence>
<accession>A0A0P7BVS0</accession>
<keyword evidence="3" id="KW-1133">Transmembrane helix</keyword>
<gene>
    <name evidence="4" type="ORF">AK830_g2002</name>
</gene>
<organism evidence="4 5">
    <name type="scientific">Neonectria ditissima</name>
    <dbReference type="NCBI Taxonomy" id="78410"/>
    <lineage>
        <taxon>Eukaryota</taxon>
        <taxon>Fungi</taxon>
        <taxon>Dikarya</taxon>
        <taxon>Ascomycota</taxon>
        <taxon>Pezizomycotina</taxon>
        <taxon>Sordariomycetes</taxon>
        <taxon>Hypocreomycetidae</taxon>
        <taxon>Hypocreales</taxon>
        <taxon>Nectriaceae</taxon>
        <taxon>Neonectria</taxon>
    </lineage>
</organism>
<sequence length="519" mass="58973">MGNEGDSFQPVNSGEGSWLRKRPSWDRGRQSPQPQPSEQDMSDSPVPTRVPTPPAFQRDAPRPPEPSQYASSSSTFRLPDVDNFDVPTFANASSADPTSHRRASMSQFPRSGTWVPWFKPCRYLENDQSTMDKIQRRAEQIMNETYPRKPPTVIQHIYEHIDAEAPSTPPTSTLSTAHSIAPSTNMSEDQPPPHVSSSDEPLNGPTHDATSNKENTKRGICKVSMGHLLLSIIAMVTIGFIFVYSQTSSGQFPSTVALRFDGPNVTTLTPPTHGGVLERLSAQEFSLREASTLVVSVDELNEFSEHLMECFATTKDHLVQGHTNFSETMRNYEAIHSDWGRDTVRFFRRLGNHIDDIQMHFDIWDRGDERFQPWRMLWPTFGLQHKISTTLQFSKELSNLLAQRQESLDDTMQRLRSVTDNLRLVLVHLETSVQGFDRLSHDGPIWQLCIARQRLVLSHSVIGEGIVQLRQKMILFEEDIKELEVVKDELLERERGVAVTIEILIAYKYYEQTNEQQTG</sequence>
<evidence type="ECO:0000313" key="4">
    <source>
        <dbReference type="EMBL" id="KPM44523.1"/>
    </source>
</evidence>
<evidence type="ECO:0000256" key="2">
    <source>
        <dbReference type="SAM" id="MobiDB-lite"/>
    </source>
</evidence>
<feature type="transmembrane region" description="Helical" evidence="3">
    <location>
        <begin position="223"/>
        <end position="244"/>
    </location>
</feature>
<keyword evidence="3" id="KW-0812">Transmembrane</keyword>
<comment type="caution">
    <text evidence="4">The sequence shown here is derived from an EMBL/GenBank/DDBJ whole genome shotgun (WGS) entry which is preliminary data.</text>
</comment>
<feature type="region of interest" description="Disordered" evidence="2">
    <location>
        <begin position="164"/>
        <end position="215"/>
    </location>
</feature>
<evidence type="ECO:0000313" key="5">
    <source>
        <dbReference type="Proteomes" id="UP000050424"/>
    </source>
</evidence>
<feature type="coiled-coil region" evidence="1">
    <location>
        <begin position="466"/>
        <end position="493"/>
    </location>
</feature>
<dbReference type="EMBL" id="LKCW01000018">
    <property type="protein sequence ID" value="KPM44523.1"/>
    <property type="molecule type" value="Genomic_DNA"/>
</dbReference>
<evidence type="ECO:0000256" key="1">
    <source>
        <dbReference type="SAM" id="Coils"/>
    </source>
</evidence>
<feature type="compositionally biased region" description="Polar residues" evidence="2">
    <location>
        <begin position="30"/>
        <end position="39"/>
    </location>
</feature>
<protein>
    <submittedName>
        <fullName evidence="4">Uncharacterized protein</fullName>
    </submittedName>
</protein>
<proteinExistence type="predicted"/>
<dbReference type="OrthoDB" id="10412498at2759"/>